<evidence type="ECO:0000256" key="4">
    <source>
        <dbReference type="SAM" id="Phobius"/>
    </source>
</evidence>
<organism evidence="5 6">
    <name type="scientific">Aspergillus nanangensis</name>
    <dbReference type="NCBI Taxonomy" id="2582783"/>
    <lineage>
        <taxon>Eukaryota</taxon>
        <taxon>Fungi</taxon>
        <taxon>Dikarya</taxon>
        <taxon>Ascomycota</taxon>
        <taxon>Pezizomycotina</taxon>
        <taxon>Eurotiomycetes</taxon>
        <taxon>Eurotiomycetidae</taxon>
        <taxon>Eurotiales</taxon>
        <taxon>Aspergillaceae</taxon>
        <taxon>Aspergillus</taxon>
        <taxon>Aspergillus subgen. Circumdati</taxon>
    </lineage>
</organism>
<keyword evidence="4" id="KW-0472">Membrane</keyword>
<keyword evidence="4" id="KW-1133">Transmembrane helix</keyword>
<evidence type="ECO:0000256" key="2">
    <source>
        <dbReference type="ARBA" id="ARBA00023242"/>
    </source>
</evidence>
<accession>A0AAD4CVN2</accession>
<reference evidence="5" key="2">
    <citation type="submission" date="2020-02" db="EMBL/GenBank/DDBJ databases">
        <authorList>
            <person name="Gilchrist C.L.M."/>
            <person name="Chooi Y.-H."/>
        </authorList>
    </citation>
    <scope>NUCLEOTIDE SEQUENCE</scope>
    <source>
        <strain evidence="5">MST-FP2251</strain>
    </source>
</reference>
<gene>
    <name evidence="5" type="ORF">FE257_010863</name>
</gene>
<keyword evidence="6" id="KW-1185">Reference proteome</keyword>
<evidence type="ECO:0000256" key="1">
    <source>
        <dbReference type="ARBA" id="ARBA00004123"/>
    </source>
</evidence>
<sequence length="411" mass="46277">MSALKDVYIATERHQSVRSDVQTKRKNPGSDTSCNHMPRNAYSYGPTRNYGHERENSRAIDGAADSLADLETIVESSKCTNSLLNLSSDASGSPLLMLEALNPREEFLLSYFSENIAPEMVVMDDIHNGWRYLILPIAYTDELVMKAVTAVSTFHISNKTIDQKLSKTERLYEQAISGLKSRAALSQYNEQDRHFVFLTIIILLVGVMVNGYSDFPILFSILQAGLQAIGGEAGLGKGELARFLVRQIRKLRVYAAPLLSPETGVYTILTHSQQSFDCLHHNSGLHPDLSSTFDLIANLRQQAYDIYLHRALLQSHSAWHSGQIEQFKLTLESLPEGTPGIHSLVWPTFIAASDSRLPEHRQFFQQFLEAQYLRNGFVNILSALQLLQRIWTCEYDGTWPALLPEPKVFIM</sequence>
<name>A0AAD4CVN2_ASPNN</name>
<evidence type="ECO:0000313" key="6">
    <source>
        <dbReference type="Proteomes" id="UP001194746"/>
    </source>
</evidence>
<dbReference type="PANTHER" id="PTHR37534:SF17">
    <property type="entry name" value="ZN(2)-C6 FUNGAL-TYPE DOMAIN-CONTAINING PROTEIN"/>
    <property type="match status" value="1"/>
</dbReference>
<protein>
    <submittedName>
        <fullName evidence="5">Uncharacterized protein</fullName>
    </submittedName>
</protein>
<dbReference type="Pfam" id="PF11951">
    <property type="entry name" value="Fungal_trans_2"/>
    <property type="match status" value="2"/>
</dbReference>
<dbReference type="GO" id="GO:0000976">
    <property type="term" value="F:transcription cis-regulatory region binding"/>
    <property type="evidence" value="ECO:0007669"/>
    <property type="project" value="TreeGrafter"/>
</dbReference>
<dbReference type="Proteomes" id="UP001194746">
    <property type="component" value="Unassembled WGS sequence"/>
</dbReference>
<dbReference type="GO" id="GO:0045944">
    <property type="term" value="P:positive regulation of transcription by RNA polymerase II"/>
    <property type="evidence" value="ECO:0007669"/>
    <property type="project" value="TreeGrafter"/>
</dbReference>
<evidence type="ECO:0000256" key="3">
    <source>
        <dbReference type="SAM" id="MobiDB-lite"/>
    </source>
</evidence>
<dbReference type="EMBL" id="VCAU01000007">
    <property type="protein sequence ID" value="KAF9893551.1"/>
    <property type="molecule type" value="Genomic_DNA"/>
</dbReference>
<reference evidence="5" key="1">
    <citation type="journal article" date="2019" name="Beilstein J. Org. Chem.">
        <title>Nanangenines: drimane sesquiterpenoids as the dominant metabolite cohort of a novel Australian fungus, Aspergillus nanangensis.</title>
        <authorList>
            <person name="Lacey H.J."/>
            <person name="Gilchrist C.L.M."/>
            <person name="Crombie A."/>
            <person name="Kalaitzis J.A."/>
            <person name="Vuong D."/>
            <person name="Rutledge P.J."/>
            <person name="Turner P."/>
            <person name="Pitt J.I."/>
            <person name="Lacey E."/>
            <person name="Chooi Y.H."/>
            <person name="Piggott A.M."/>
        </authorList>
    </citation>
    <scope>NUCLEOTIDE SEQUENCE</scope>
    <source>
        <strain evidence="5">MST-FP2251</strain>
    </source>
</reference>
<comment type="caution">
    <text evidence="5">The sequence shown here is derived from an EMBL/GenBank/DDBJ whole genome shotgun (WGS) entry which is preliminary data.</text>
</comment>
<keyword evidence="4" id="KW-0812">Transmembrane</keyword>
<comment type="subcellular location">
    <subcellularLocation>
        <location evidence="1">Nucleus</location>
    </subcellularLocation>
</comment>
<feature type="region of interest" description="Disordered" evidence="3">
    <location>
        <begin position="16"/>
        <end position="53"/>
    </location>
</feature>
<dbReference type="GO" id="GO:0005634">
    <property type="term" value="C:nucleus"/>
    <property type="evidence" value="ECO:0007669"/>
    <property type="project" value="UniProtKB-SubCell"/>
</dbReference>
<keyword evidence="2" id="KW-0539">Nucleus</keyword>
<dbReference type="InterPro" id="IPR021858">
    <property type="entry name" value="Fun_TF"/>
</dbReference>
<evidence type="ECO:0000313" key="5">
    <source>
        <dbReference type="EMBL" id="KAF9893551.1"/>
    </source>
</evidence>
<dbReference type="GO" id="GO:0003700">
    <property type="term" value="F:DNA-binding transcription factor activity"/>
    <property type="evidence" value="ECO:0007669"/>
    <property type="project" value="TreeGrafter"/>
</dbReference>
<proteinExistence type="predicted"/>
<dbReference type="AlphaFoldDB" id="A0AAD4CVN2"/>
<dbReference type="PANTHER" id="PTHR37534">
    <property type="entry name" value="TRANSCRIPTIONAL ACTIVATOR PROTEIN UGA3"/>
    <property type="match status" value="1"/>
</dbReference>
<feature type="transmembrane region" description="Helical" evidence="4">
    <location>
        <begin position="195"/>
        <end position="213"/>
    </location>
</feature>